<reference evidence="4" key="1">
    <citation type="submission" date="2017-06" db="EMBL/GenBank/DDBJ databases">
        <authorList>
            <person name="Varghese N."/>
            <person name="Submissions S."/>
        </authorList>
    </citation>
    <scope>NUCLEOTIDE SEQUENCE [LARGE SCALE GENOMIC DNA]</scope>
    <source>
        <strain evidence="4">DSM 28041</strain>
    </source>
</reference>
<keyword evidence="2" id="KW-0472">Membrane</keyword>
<gene>
    <name evidence="3" type="ORF">SAMN06269173_102149</name>
</gene>
<dbReference type="PROSITE" id="PS51257">
    <property type="entry name" value="PROKAR_LIPOPROTEIN"/>
    <property type="match status" value="1"/>
</dbReference>
<feature type="region of interest" description="Disordered" evidence="1">
    <location>
        <begin position="175"/>
        <end position="196"/>
    </location>
</feature>
<accession>A0A238W2B3</accession>
<keyword evidence="2" id="KW-1133">Transmembrane helix</keyword>
<evidence type="ECO:0000313" key="4">
    <source>
        <dbReference type="Proteomes" id="UP000198310"/>
    </source>
</evidence>
<evidence type="ECO:0000256" key="2">
    <source>
        <dbReference type="SAM" id="Phobius"/>
    </source>
</evidence>
<name>A0A238W2B3_9BACT</name>
<dbReference type="AlphaFoldDB" id="A0A238W2B3"/>
<sequence length="254" mass="26771">MKFQLWGLLIILILVGGCQTTRVSAFLPTAQEYGRPLSLKSSASAASIAELPELMADASSDTSTTAYQRQLLPVTYTRAIPLAEAHPKAPLVSPDTVVSRTIPQPTGPDPHTSKVNMLGGLLTFTGLIALLAAVWSEASWGSIHLGLGALALIPVGVALLLYQGKNGRLRLRRQARREARRPTKVPDANTGVPAATPPVKGNPHLRKVGSVLLILSAILLLIGALLGTVYSLFFFGLPAIIIGLLGLIVVVASL</sequence>
<feature type="transmembrane region" description="Helical" evidence="2">
    <location>
        <begin position="6"/>
        <end position="27"/>
    </location>
</feature>
<feature type="transmembrane region" description="Helical" evidence="2">
    <location>
        <begin position="208"/>
        <end position="226"/>
    </location>
</feature>
<proteinExistence type="predicted"/>
<feature type="transmembrane region" description="Helical" evidence="2">
    <location>
        <begin position="115"/>
        <end position="135"/>
    </location>
</feature>
<evidence type="ECO:0000313" key="3">
    <source>
        <dbReference type="EMBL" id="SNR40494.1"/>
    </source>
</evidence>
<organism evidence="3 4">
    <name type="scientific">Hymenobacter mucosus</name>
    <dbReference type="NCBI Taxonomy" id="1411120"/>
    <lineage>
        <taxon>Bacteria</taxon>
        <taxon>Pseudomonadati</taxon>
        <taxon>Bacteroidota</taxon>
        <taxon>Cytophagia</taxon>
        <taxon>Cytophagales</taxon>
        <taxon>Hymenobacteraceae</taxon>
        <taxon>Hymenobacter</taxon>
    </lineage>
</organism>
<dbReference type="EMBL" id="FZNS01000002">
    <property type="protein sequence ID" value="SNR40494.1"/>
    <property type="molecule type" value="Genomic_DNA"/>
</dbReference>
<dbReference type="RefSeq" id="WP_143436994.1">
    <property type="nucleotide sequence ID" value="NZ_FZNS01000002.1"/>
</dbReference>
<keyword evidence="4" id="KW-1185">Reference proteome</keyword>
<keyword evidence="2" id="KW-0812">Transmembrane</keyword>
<protein>
    <submittedName>
        <fullName evidence="3">Uncharacterized protein</fullName>
    </submittedName>
</protein>
<dbReference type="Proteomes" id="UP000198310">
    <property type="component" value="Unassembled WGS sequence"/>
</dbReference>
<feature type="transmembrane region" description="Helical" evidence="2">
    <location>
        <begin position="232"/>
        <end position="252"/>
    </location>
</feature>
<feature type="transmembrane region" description="Helical" evidence="2">
    <location>
        <begin position="141"/>
        <end position="162"/>
    </location>
</feature>
<evidence type="ECO:0000256" key="1">
    <source>
        <dbReference type="SAM" id="MobiDB-lite"/>
    </source>
</evidence>